<comment type="caution">
    <text evidence="1">The sequence shown here is derived from an EMBL/GenBank/DDBJ whole genome shotgun (WGS) entry which is preliminary data.</text>
</comment>
<keyword evidence="2" id="KW-1185">Reference proteome</keyword>
<gene>
    <name evidence="1" type="ORF">QE404_001671</name>
</gene>
<proteinExistence type="predicted"/>
<organism evidence="1 2">
    <name type="scientific">Chryseobacterium camelliae</name>
    <dbReference type="NCBI Taxonomy" id="1265445"/>
    <lineage>
        <taxon>Bacteria</taxon>
        <taxon>Pseudomonadati</taxon>
        <taxon>Bacteroidota</taxon>
        <taxon>Flavobacteriia</taxon>
        <taxon>Flavobacteriales</taxon>
        <taxon>Weeksellaceae</taxon>
        <taxon>Chryseobacterium group</taxon>
        <taxon>Chryseobacterium</taxon>
    </lineage>
</organism>
<reference evidence="1 2" key="1">
    <citation type="submission" date="2023-07" db="EMBL/GenBank/DDBJ databases">
        <title>Functional and genomic diversity of the sorghum phyllosphere microbiome.</title>
        <authorList>
            <person name="Shade A."/>
        </authorList>
    </citation>
    <scope>NUCLEOTIDE SEQUENCE [LARGE SCALE GENOMIC DNA]</scope>
    <source>
        <strain evidence="1 2">SORGH_AS_1064</strain>
    </source>
</reference>
<dbReference type="EMBL" id="JAUTAL010000001">
    <property type="protein sequence ID" value="MDQ1096524.1"/>
    <property type="molecule type" value="Genomic_DNA"/>
</dbReference>
<protein>
    <submittedName>
        <fullName evidence="1">Transposase</fullName>
    </submittedName>
</protein>
<name>A0ABU0THJ3_9FLAO</name>
<evidence type="ECO:0000313" key="2">
    <source>
        <dbReference type="Proteomes" id="UP001225072"/>
    </source>
</evidence>
<accession>A0ABU0THJ3</accession>
<dbReference type="Proteomes" id="UP001225072">
    <property type="component" value="Unassembled WGS sequence"/>
</dbReference>
<sequence length="110" mass="13242">MMKNTPDYKKIYRDMIALKYPDKASLCKPILNKSQIQIMDIIRLDEILSENTDTEQIRNNQKLKAYDLKAIRDILQFQKEYGYNNRQLATHFRLSRNTVTRWKKMLENKS</sequence>
<dbReference type="RefSeq" id="WP_307449036.1">
    <property type="nucleotide sequence ID" value="NZ_JAUTAL010000001.1"/>
</dbReference>
<evidence type="ECO:0000313" key="1">
    <source>
        <dbReference type="EMBL" id="MDQ1096524.1"/>
    </source>
</evidence>